<gene>
    <name evidence="8" type="ORF">D0809_23870</name>
    <name evidence="7" type="ORF">EV142_11728</name>
</gene>
<dbReference type="EMBL" id="SLWA01000017">
    <property type="protein sequence ID" value="TCN50240.1"/>
    <property type="molecule type" value="Genomic_DNA"/>
</dbReference>
<sequence>MNKFKYYFILLLAGIAIVSCNKSDDDAEIVPLRDYKEQYKADSDSIMKYLKNNYIESVSANYDIKISKIPAGGTQVSIFDQTQYPIQSRDVYSNDVTYKVYYLVLRQGTGQAPTNYDKISASYSGNTLNGKVFDTSYGVARDFSLEPYLTTSVIEGWSEIFPKFKTGTTAVASDGSGTITYDNYGAGVMFLPSGLAYYGSGQTDIPAYSCLVFSFKLLGLQRLDHDFDGVYDFEEDLNKDGYLYDLRNTTKYPKPPANLADDTDGDGLADFIDVDDDGDGFTTLLEITKPKDKVGIVIEEGVSVNYGISKYYPFTAPVADNPNTPNTDETEPRGIPAFAATGEPDYTSPNRLRLHVDKAHHTPKP</sequence>
<evidence type="ECO:0000313" key="7">
    <source>
        <dbReference type="EMBL" id="TCN50240.1"/>
    </source>
</evidence>
<keyword evidence="9" id="KW-1185">Reference proteome</keyword>
<dbReference type="PROSITE" id="PS51257">
    <property type="entry name" value="PROKAR_LIPOPROTEIN"/>
    <property type="match status" value="1"/>
</dbReference>
<dbReference type="RefSeq" id="WP_132038323.1">
    <property type="nucleotide sequence ID" value="NZ_QWDN01000016.1"/>
</dbReference>
<dbReference type="InterPro" id="IPR046357">
    <property type="entry name" value="PPIase_dom_sf"/>
</dbReference>
<dbReference type="GO" id="GO:0003755">
    <property type="term" value="F:peptidyl-prolyl cis-trans isomerase activity"/>
    <property type="evidence" value="ECO:0007669"/>
    <property type="project" value="UniProtKB-KW"/>
</dbReference>
<dbReference type="OrthoDB" id="1424215at2"/>
<proteinExistence type="predicted"/>
<evidence type="ECO:0000256" key="3">
    <source>
        <dbReference type="ARBA" id="ARBA00023110"/>
    </source>
</evidence>
<dbReference type="EC" id="5.2.1.8" evidence="2 4"/>
<comment type="catalytic activity">
    <reaction evidence="1 4">
        <text>[protein]-peptidylproline (omega=180) = [protein]-peptidylproline (omega=0)</text>
        <dbReference type="Rhea" id="RHEA:16237"/>
        <dbReference type="Rhea" id="RHEA-COMP:10747"/>
        <dbReference type="Rhea" id="RHEA-COMP:10748"/>
        <dbReference type="ChEBI" id="CHEBI:83833"/>
        <dbReference type="ChEBI" id="CHEBI:83834"/>
        <dbReference type="EC" id="5.2.1.8"/>
    </reaction>
</comment>
<reference evidence="8 10" key="2">
    <citation type="journal article" date="2018" name="Syst. Appl. Microbiol.">
        <title>Flavobacterium circumlabens sp. nov. and Flavobacterium cupreum sp. nov., two psychrotrophic species isolated from Antarctic environmental samples.</title>
        <authorList>
            <person name="Kralova S."/>
            <person name="Busse H.J."/>
            <person name="Svec P."/>
            <person name="Maslanova I."/>
            <person name="Stankova E."/>
            <person name="Bartak M."/>
            <person name="Sedlacek I."/>
        </authorList>
    </citation>
    <scope>NUCLEOTIDE SEQUENCE [LARGE SCALE GENOMIC DNA]</scope>
    <source>
        <strain evidence="8 10">CCM 8828</strain>
    </source>
</reference>
<evidence type="ECO:0000313" key="10">
    <source>
        <dbReference type="Proteomes" id="UP000298340"/>
    </source>
</evidence>
<feature type="domain" description="PPIase FKBP-type" evidence="6">
    <location>
        <begin position="116"/>
        <end position="221"/>
    </location>
</feature>
<evidence type="ECO:0000256" key="5">
    <source>
        <dbReference type="SAM" id="MobiDB-lite"/>
    </source>
</evidence>
<feature type="region of interest" description="Disordered" evidence="5">
    <location>
        <begin position="319"/>
        <end position="365"/>
    </location>
</feature>
<evidence type="ECO:0000313" key="8">
    <source>
        <dbReference type="EMBL" id="TEB41730.1"/>
    </source>
</evidence>
<dbReference type="GO" id="GO:0005509">
    <property type="term" value="F:calcium ion binding"/>
    <property type="evidence" value="ECO:0007669"/>
    <property type="project" value="InterPro"/>
</dbReference>
<accession>A0A4Y7U5L0</accession>
<dbReference type="Proteomes" id="UP000295270">
    <property type="component" value="Unassembled WGS sequence"/>
</dbReference>
<dbReference type="Gene3D" id="4.10.1080.10">
    <property type="entry name" value="TSP type-3 repeat"/>
    <property type="match status" value="1"/>
</dbReference>
<reference evidence="7" key="3">
    <citation type="submission" date="2019-03" db="EMBL/GenBank/DDBJ databases">
        <authorList>
            <person name="Whitman W."/>
            <person name="Huntemann M."/>
            <person name="Clum A."/>
            <person name="Pillay M."/>
            <person name="Palaniappan K."/>
            <person name="Varghese N."/>
            <person name="Mikhailova N."/>
            <person name="Stamatis D."/>
            <person name="Reddy T."/>
            <person name="Daum C."/>
            <person name="Shapiro N."/>
            <person name="Ivanova N."/>
            <person name="Kyrpides N."/>
            <person name="Woyke T."/>
        </authorList>
    </citation>
    <scope>NUCLEOTIDE SEQUENCE</scope>
    <source>
        <strain evidence="7">P5626</strain>
    </source>
</reference>
<dbReference type="Gene3D" id="3.10.50.40">
    <property type="match status" value="1"/>
</dbReference>
<dbReference type="Pfam" id="PF00254">
    <property type="entry name" value="FKBP_C"/>
    <property type="match status" value="1"/>
</dbReference>
<dbReference type="Proteomes" id="UP000298340">
    <property type="component" value="Unassembled WGS sequence"/>
</dbReference>
<reference evidence="7 9" key="1">
    <citation type="journal article" date="2015" name="Stand. Genomic Sci.">
        <title>Genomic Encyclopedia of Bacterial and Archaeal Type Strains, Phase III: the genomes of soil and plant-associated and newly described type strains.</title>
        <authorList>
            <person name="Whitman W.B."/>
            <person name="Woyke T."/>
            <person name="Klenk H.P."/>
            <person name="Zhou Y."/>
            <person name="Lilburn T.G."/>
            <person name="Beck B.J."/>
            <person name="De Vos P."/>
            <person name="Vandamme P."/>
            <person name="Eisen J.A."/>
            <person name="Garrity G."/>
            <person name="Hugenholtz P."/>
            <person name="Kyrpides N.C."/>
        </authorList>
    </citation>
    <scope>NUCLEOTIDE SEQUENCE [LARGE SCALE GENOMIC DNA]</scope>
    <source>
        <strain evidence="7 9">P5626</strain>
    </source>
</reference>
<dbReference type="EMBL" id="QWDN01000016">
    <property type="protein sequence ID" value="TEB41730.1"/>
    <property type="molecule type" value="Genomic_DNA"/>
</dbReference>
<evidence type="ECO:0000313" key="9">
    <source>
        <dbReference type="Proteomes" id="UP000295270"/>
    </source>
</evidence>
<keyword evidence="3 4" id="KW-0697">Rotamase</keyword>
<organism evidence="8 10">
    <name type="scientific">Flavobacterium circumlabens</name>
    <dbReference type="NCBI Taxonomy" id="2133765"/>
    <lineage>
        <taxon>Bacteria</taxon>
        <taxon>Pseudomonadati</taxon>
        <taxon>Bacteroidota</taxon>
        <taxon>Flavobacteriia</taxon>
        <taxon>Flavobacteriales</taxon>
        <taxon>Flavobacteriaceae</taxon>
        <taxon>Flavobacterium</taxon>
    </lineage>
</organism>
<comment type="caution">
    <text evidence="8">The sequence shown here is derived from an EMBL/GenBank/DDBJ whole genome shotgun (WGS) entry which is preliminary data.</text>
</comment>
<dbReference type="AlphaFoldDB" id="A0A4Y7U5L0"/>
<dbReference type="InterPro" id="IPR028974">
    <property type="entry name" value="TSP_type-3_rpt"/>
</dbReference>
<name>A0A4Y7U5L0_9FLAO</name>
<evidence type="ECO:0000256" key="2">
    <source>
        <dbReference type="ARBA" id="ARBA00013194"/>
    </source>
</evidence>
<evidence type="ECO:0000259" key="6">
    <source>
        <dbReference type="PROSITE" id="PS50059"/>
    </source>
</evidence>
<evidence type="ECO:0000256" key="1">
    <source>
        <dbReference type="ARBA" id="ARBA00000971"/>
    </source>
</evidence>
<dbReference type="SUPFAM" id="SSF54534">
    <property type="entry name" value="FKBP-like"/>
    <property type="match status" value="1"/>
</dbReference>
<dbReference type="InterPro" id="IPR001179">
    <property type="entry name" value="PPIase_FKBP_dom"/>
</dbReference>
<feature type="compositionally biased region" description="Basic and acidic residues" evidence="5">
    <location>
        <begin position="354"/>
        <end position="365"/>
    </location>
</feature>
<keyword evidence="4" id="KW-0413">Isomerase</keyword>
<evidence type="ECO:0000256" key="4">
    <source>
        <dbReference type="PROSITE-ProRule" id="PRU00277"/>
    </source>
</evidence>
<protein>
    <recommendedName>
        <fullName evidence="2 4">peptidylprolyl isomerase</fullName>
        <ecNumber evidence="2 4">5.2.1.8</ecNumber>
    </recommendedName>
</protein>
<dbReference type="PROSITE" id="PS50059">
    <property type="entry name" value="FKBP_PPIASE"/>
    <property type="match status" value="1"/>
</dbReference>